<reference evidence="5 6" key="1">
    <citation type="submission" date="2019-07" db="EMBL/GenBank/DDBJ databases">
        <title>Draft genome assembly of a fouling barnacle, Amphibalanus amphitrite (Darwin, 1854): The first reference genome for Thecostraca.</title>
        <authorList>
            <person name="Kim W."/>
        </authorList>
    </citation>
    <scope>NUCLEOTIDE SEQUENCE [LARGE SCALE GENOMIC DNA]</scope>
    <source>
        <strain evidence="5">SNU_AA5</strain>
        <tissue evidence="5">Soma without cirri and trophi</tissue>
    </source>
</reference>
<dbReference type="Proteomes" id="UP000440578">
    <property type="component" value="Unassembled WGS sequence"/>
</dbReference>
<proteinExistence type="inferred from homology"/>
<evidence type="ECO:0000256" key="3">
    <source>
        <dbReference type="ARBA" id="ARBA00023242"/>
    </source>
</evidence>
<feature type="region of interest" description="Disordered" evidence="4">
    <location>
        <begin position="324"/>
        <end position="351"/>
    </location>
</feature>
<dbReference type="InterPro" id="IPR019163">
    <property type="entry name" value="THO_Thoc5"/>
</dbReference>
<comment type="caution">
    <text evidence="5">The sequence shown here is derived from an EMBL/GenBank/DDBJ whole genome shotgun (WGS) entry which is preliminary data.</text>
</comment>
<dbReference type="EMBL" id="VIIS01000456">
    <property type="protein sequence ID" value="KAF0308879.1"/>
    <property type="molecule type" value="Genomic_DNA"/>
</dbReference>
<evidence type="ECO:0000313" key="5">
    <source>
        <dbReference type="EMBL" id="KAF0308879.1"/>
    </source>
</evidence>
<dbReference type="PANTHER" id="PTHR13375">
    <property type="entry name" value="FMS INTERACTING PROTEIN"/>
    <property type="match status" value="1"/>
</dbReference>
<name>A0A6A4WUD1_AMPAM</name>
<organism evidence="5 6">
    <name type="scientific">Amphibalanus amphitrite</name>
    <name type="common">Striped barnacle</name>
    <name type="synonym">Balanus amphitrite</name>
    <dbReference type="NCBI Taxonomy" id="1232801"/>
    <lineage>
        <taxon>Eukaryota</taxon>
        <taxon>Metazoa</taxon>
        <taxon>Ecdysozoa</taxon>
        <taxon>Arthropoda</taxon>
        <taxon>Crustacea</taxon>
        <taxon>Multicrustacea</taxon>
        <taxon>Cirripedia</taxon>
        <taxon>Thoracica</taxon>
        <taxon>Thoracicalcarea</taxon>
        <taxon>Balanomorpha</taxon>
        <taxon>Balanoidea</taxon>
        <taxon>Balanidae</taxon>
        <taxon>Amphibalaninae</taxon>
        <taxon>Amphibalanus</taxon>
    </lineage>
</organism>
<dbReference type="Pfam" id="PF09766">
    <property type="entry name" value="FmiP_Thoc5"/>
    <property type="match status" value="1"/>
</dbReference>
<dbReference type="GO" id="GO:0003729">
    <property type="term" value="F:mRNA binding"/>
    <property type="evidence" value="ECO:0007669"/>
    <property type="project" value="TreeGrafter"/>
</dbReference>
<keyword evidence="3" id="KW-0539">Nucleus</keyword>
<sequence length="364" mass="38653">MEEARRKKRHRKSARDEEAARLRKLLHKHPLLVVVEIVCKDLGRLVLEFVHLTQLGIVTVSVGIQDCAVTGALLSAESLLDYLEPGDAGSGSPSAATAHQLRRAGLSPLGQYITAGQLGKPYLWAQRLAGLEFIAGTQDPPAPAAESVAALHVEATMKQIRARLKARVALQGQLDAIGAGKLPLPDPVSAQLPAARESRLVSWHSISPETYRASGVLCAAELDDCCACCCACFLAKLEHPAGLQLSCYVALSPQHPRVPPLVGLKLAAKRGASSPRAASSSALRALECELNVSVPSRLVGGSRAAVLPTVLATAATALDVLQRTADGGGEPTHHRLTLRPHRGRDRVPPLRYDPALHMFTHGTG</sequence>
<dbReference type="GO" id="GO:0000445">
    <property type="term" value="C:THO complex part of transcription export complex"/>
    <property type="evidence" value="ECO:0007669"/>
    <property type="project" value="TreeGrafter"/>
</dbReference>
<gene>
    <name evidence="5" type="primary">THOC5</name>
    <name evidence="5" type="ORF">FJT64_019956</name>
</gene>
<evidence type="ECO:0000256" key="4">
    <source>
        <dbReference type="SAM" id="MobiDB-lite"/>
    </source>
</evidence>
<protein>
    <submittedName>
        <fullName evidence="5">THO complex subunit 5</fullName>
    </submittedName>
</protein>
<dbReference type="PANTHER" id="PTHR13375:SF3">
    <property type="entry name" value="THO COMPLEX SUBUNIT 5 HOMOLOG"/>
    <property type="match status" value="1"/>
</dbReference>
<accession>A0A6A4WUD1</accession>
<evidence type="ECO:0000256" key="1">
    <source>
        <dbReference type="ARBA" id="ARBA00004123"/>
    </source>
</evidence>
<keyword evidence="6" id="KW-1185">Reference proteome</keyword>
<dbReference type="AlphaFoldDB" id="A0A6A4WUD1"/>
<dbReference type="OrthoDB" id="20582at2759"/>
<evidence type="ECO:0000256" key="2">
    <source>
        <dbReference type="ARBA" id="ARBA00008044"/>
    </source>
</evidence>
<comment type="subcellular location">
    <subcellularLocation>
        <location evidence="1">Nucleus</location>
    </subcellularLocation>
</comment>
<evidence type="ECO:0000313" key="6">
    <source>
        <dbReference type="Proteomes" id="UP000440578"/>
    </source>
</evidence>
<comment type="similarity">
    <text evidence="2">Belongs to the THOC5 family.</text>
</comment>
<dbReference type="GO" id="GO:0006406">
    <property type="term" value="P:mRNA export from nucleus"/>
    <property type="evidence" value="ECO:0007669"/>
    <property type="project" value="TreeGrafter"/>
</dbReference>
<feature type="compositionally biased region" description="Basic residues" evidence="4">
    <location>
        <begin position="334"/>
        <end position="344"/>
    </location>
</feature>